<evidence type="ECO:0000313" key="3">
    <source>
        <dbReference type="Proteomes" id="UP001049518"/>
    </source>
</evidence>
<dbReference type="EMBL" id="CP059572">
    <property type="protein sequence ID" value="QXJ21364.1"/>
    <property type="molecule type" value="Genomic_DNA"/>
</dbReference>
<feature type="domain" description="HTH cro/C1-type" evidence="1">
    <location>
        <begin position="20"/>
        <end position="76"/>
    </location>
</feature>
<reference evidence="2" key="1">
    <citation type="submission" date="2020-07" db="EMBL/GenBank/DDBJ databases">
        <authorList>
            <person name="Tarantini F.S."/>
            <person name="Hong K.W."/>
            <person name="Chan K.G."/>
        </authorList>
    </citation>
    <scope>NUCLEOTIDE SEQUENCE</scope>
    <source>
        <strain evidence="2">32-07</strain>
    </source>
</reference>
<dbReference type="RefSeq" id="WP_231334511.1">
    <property type="nucleotide sequence ID" value="NZ_CP059572.1"/>
</dbReference>
<name>A0ABX8QT51_9ACTN</name>
<dbReference type="InterPro" id="IPR043917">
    <property type="entry name" value="DUF5753"/>
</dbReference>
<organism evidence="2 3">
    <name type="scientific">Actinomadura graeca</name>
    <dbReference type="NCBI Taxonomy" id="2750812"/>
    <lineage>
        <taxon>Bacteria</taxon>
        <taxon>Bacillati</taxon>
        <taxon>Actinomycetota</taxon>
        <taxon>Actinomycetes</taxon>
        <taxon>Streptosporangiales</taxon>
        <taxon>Thermomonosporaceae</taxon>
        <taxon>Actinomadura</taxon>
    </lineage>
</organism>
<protein>
    <submittedName>
        <fullName evidence="2">Helix-turn-helix transcriptional regulator</fullName>
    </submittedName>
</protein>
<keyword evidence="3" id="KW-1185">Reference proteome</keyword>
<dbReference type="Pfam" id="PF13560">
    <property type="entry name" value="HTH_31"/>
    <property type="match status" value="1"/>
</dbReference>
<dbReference type="SUPFAM" id="SSF47413">
    <property type="entry name" value="lambda repressor-like DNA-binding domains"/>
    <property type="match status" value="1"/>
</dbReference>
<sequence length="287" mass="32394">MRKSPSSSVQAAKQVLADRLREIREEAGHSAKSLGEVVGWHPTKVSKLEHTVTSPSAEDIRVWCEACNVPEQAEDLVASARSVESAYVEWRRMERTGMRRVQEAAVPLYERTELFRIYEPALMPGLLQTPEYARALMRVIIDFSRIPDDLDEAVAARIARQRVLREGNHRFVVVLEESVLRTAFGDREIMAGQLGHVLSVMSMPNVALGIIPASSFREAMWPVNGFWLFDSERLTTELPSAQVTVTQPRELEVYLRTFEMLRGMAVFGEQARVLVLRALEVFTAPSD</sequence>
<dbReference type="Proteomes" id="UP001049518">
    <property type="component" value="Chromosome"/>
</dbReference>
<dbReference type="Gene3D" id="1.10.260.40">
    <property type="entry name" value="lambda repressor-like DNA-binding domains"/>
    <property type="match status" value="1"/>
</dbReference>
<dbReference type="Pfam" id="PF19054">
    <property type="entry name" value="DUF5753"/>
    <property type="match status" value="1"/>
</dbReference>
<dbReference type="SMART" id="SM00530">
    <property type="entry name" value="HTH_XRE"/>
    <property type="match status" value="1"/>
</dbReference>
<accession>A0ABX8QT51</accession>
<dbReference type="InterPro" id="IPR001387">
    <property type="entry name" value="Cro/C1-type_HTH"/>
</dbReference>
<dbReference type="PROSITE" id="PS50943">
    <property type="entry name" value="HTH_CROC1"/>
    <property type="match status" value="1"/>
</dbReference>
<evidence type="ECO:0000259" key="1">
    <source>
        <dbReference type="PROSITE" id="PS50943"/>
    </source>
</evidence>
<dbReference type="InterPro" id="IPR010982">
    <property type="entry name" value="Lambda_DNA-bd_dom_sf"/>
</dbReference>
<gene>
    <name evidence="2" type="ORF">AGRA3207_002212</name>
</gene>
<dbReference type="CDD" id="cd00093">
    <property type="entry name" value="HTH_XRE"/>
    <property type="match status" value="1"/>
</dbReference>
<proteinExistence type="predicted"/>
<evidence type="ECO:0000313" key="2">
    <source>
        <dbReference type="EMBL" id="QXJ21364.1"/>
    </source>
</evidence>